<evidence type="ECO:0000256" key="4">
    <source>
        <dbReference type="ARBA" id="ARBA00005062"/>
    </source>
</evidence>
<dbReference type="Gene3D" id="3.30.360.10">
    <property type="entry name" value="Dihydrodipicolinate Reductase, domain 2"/>
    <property type="match status" value="1"/>
</dbReference>
<dbReference type="SUPFAM" id="SSF53633">
    <property type="entry name" value="Carbamate kinase-like"/>
    <property type="match status" value="1"/>
</dbReference>
<feature type="domain" description="Homoserine dehydrogenase catalytic" evidence="15">
    <location>
        <begin position="576"/>
        <end position="774"/>
    </location>
</feature>
<keyword evidence="6 13" id="KW-0028">Amino-acid biosynthesis</keyword>
<dbReference type="GO" id="GO:0009086">
    <property type="term" value="P:methionine biosynthetic process"/>
    <property type="evidence" value="ECO:0007669"/>
    <property type="project" value="UniProtKB-KW"/>
</dbReference>
<dbReference type="STRING" id="1859457.BET10_16810"/>
<dbReference type="RefSeq" id="WP_070986404.1">
    <property type="nucleotide sequence ID" value="NZ_MKJU01000028.1"/>
</dbReference>
<dbReference type="InterPro" id="IPR005106">
    <property type="entry name" value="Asp/hSer_DH_NAD-bd"/>
</dbReference>
<evidence type="ECO:0000256" key="1">
    <source>
        <dbReference type="ARBA" id="ARBA00001920"/>
    </source>
</evidence>
<keyword evidence="10" id="KW-0486">Methionine biosynthesis</keyword>
<evidence type="ECO:0000313" key="18">
    <source>
        <dbReference type="Proteomes" id="UP000179786"/>
    </source>
</evidence>
<reference evidence="17 18" key="1">
    <citation type="submission" date="2016-09" db="EMBL/GenBank/DDBJ databases">
        <title>Pseudoalteromonas amylolytica sp. nov., isolated from the surface seawater.</title>
        <authorList>
            <person name="Wu Y.-H."/>
            <person name="Cheng H."/>
            <person name="Jin X.-B."/>
            <person name="Wang C.-S."/>
            <person name="Xu X.-W."/>
        </authorList>
    </citation>
    <scope>NUCLEOTIDE SEQUENCE [LARGE SCALE GENOMIC DNA]</scope>
    <source>
        <strain evidence="17 18">JW1</strain>
    </source>
</reference>
<keyword evidence="18" id="KW-1185">Reference proteome</keyword>
<dbReference type="GO" id="GO:0009089">
    <property type="term" value="P:lysine biosynthetic process via diaminopimelate"/>
    <property type="evidence" value="ECO:0007669"/>
    <property type="project" value="UniProtKB-UniRule"/>
</dbReference>
<dbReference type="PANTHER" id="PTHR43070:SF5">
    <property type="entry name" value="HOMOSERINE DEHYDROGENASE"/>
    <property type="match status" value="1"/>
</dbReference>
<dbReference type="EMBL" id="MKJU01000028">
    <property type="protein sequence ID" value="OHU89776.1"/>
    <property type="molecule type" value="Genomic_DNA"/>
</dbReference>
<dbReference type="SUPFAM" id="SSF51735">
    <property type="entry name" value="NAD(P)-binding Rossmann-fold domains"/>
    <property type="match status" value="1"/>
</dbReference>
<comment type="subunit">
    <text evidence="13">Homotetramer.</text>
</comment>
<dbReference type="GO" id="GO:0009090">
    <property type="term" value="P:homoserine biosynthetic process"/>
    <property type="evidence" value="ECO:0007669"/>
    <property type="project" value="UniProtKB-ARBA"/>
</dbReference>
<dbReference type="InterPro" id="IPR036291">
    <property type="entry name" value="NAD(P)-bd_dom_sf"/>
</dbReference>
<evidence type="ECO:0000256" key="13">
    <source>
        <dbReference type="PIRNR" id="PIRNR000727"/>
    </source>
</evidence>
<dbReference type="EC" id="1.1.1.3" evidence="13"/>
<comment type="caution">
    <text evidence="17">The sequence shown here is derived from an EMBL/GenBank/DDBJ whole genome shotgun (WGS) entry which is preliminary data.</text>
</comment>
<dbReference type="Pfam" id="PF00696">
    <property type="entry name" value="AA_kinase"/>
    <property type="match status" value="1"/>
</dbReference>
<dbReference type="NCBIfam" id="NF007003">
    <property type="entry name" value="PRK09466.1"/>
    <property type="match status" value="1"/>
</dbReference>
<evidence type="ECO:0000256" key="6">
    <source>
        <dbReference type="ARBA" id="ARBA00022605"/>
    </source>
</evidence>
<evidence type="ECO:0000259" key="14">
    <source>
        <dbReference type="Pfam" id="PF00696"/>
    </source>
</evidence>
<dbReference type="AlphaFoldDB" id="A0A1S1MTE4"/>
<keyword evidence="9 13" id="KW-0560">Oxidoreductase</keyword>
<gene>
    <name evidence="17" type="ORF">BET10_16810</name>
</gene>
<proteinExistence type="inferred from homology"/>
<dbReference type="InterPro" id="IPR036393">
    <property type="entry name" value="AceGlu_kinase-like_sf"/>
</dbReference>
<dbReference type="UniPathway" id="UPA00051">
    <property type="reaction ID" value="UER00462"/>
</dbReference>
<dbReference type="Proteomes" id="UP000179786">
    <property type="component" value="Unassembled WGS sequence"/>
</dbReference>
<feature type="domain" description="Aspartate/glutamate/uridylate kinase" evidence="14">
    <location>
        <begin position="3"/>
        <end position="271"/>
    </location>
</feature>
<comment type="pathway">
    <text evidence="4 13">Amino-acid biosynthesis; L-methionine biosynthesis via de novo pathway; L-homoserine from L-aspartate: step 3/3.</text>
</comment>
<accession>A0A1S1MTE4</accession>
<keyword evidence="8 13" id="KW-0521">NADP</keyword>
<dbReference type="InterPro" id="IPR011147">
    <property type="entry name" value="Bifunc_Aspkin/hSer_DH"/>
</dbReference>
<evidence type="ECO:0000256" key="2">
    <source>
        <dbReference type="ARBA" id="ARBA00004986"/>
    </source>
</evidence>
<dbReference type="InterPro" id="IPR018042">
    <property type="entry name" value="Aspartate_kinase_CS"/>
</dbReference>
<feature type="domain" description="Aspartate/homoserine dehydrogenase NAD-binding" evidence="16">
    <location>
        <begin position="434"/>
        <end position="561"/>
    </location>
</feature>
<dbReference type="Gene3D" id="3.40.50.720">
    <property type="entry name" value="NAD(P)-binding Rossmann-like Domain"/>
    <property type="match status" value="1"/>
</dbReference>
<dbReference type="UniPathway" id="UPA00034">
    <property type="reaction ID" value="UER00015"/>
</dbReference>
<dbReference type="InterPro" id="IPR019811">
    <property type="entry name" value="HDH_CS"/>
</dbReference>
<dbReference type="PROSITE" id="PS01042">
    <property type="entry name" value="HOMOSER_DHGENASE"/>
    <property type="match status" value="1"/>
</dbReference>
<dbReference type="SUPFAM" id="SSF55347">
    <property type="entry name" value="Glyceraldehyde-3-phosphate dehydrogenase-like, C-terminal domain"/>
    <property type="match status" value="1"/>
</dbReference>
<dbReference type="GO" id="GO:0004412">
    <property type="term" value="F:homoserine dehydrogenase activity"/>
    <property type="evidence" value="ECO:0007669"/>
    <property type="project" value="UniProtKB-UniRule"/>
</dbReference>
<comment type="catalytic activity">
    <reaction evidence="13">
        <text>L-aspartate + ATP = 4-phospho-L-aspartate + ADP</text>
        <dbReference type="Rhea" id="RHEA:23776"/>
        <dbReference type="ChEBI" id="CHEBI:29991"/>
        <dbReference type="ChEBI" id="CHEBI:30616"/>
        <dbReference type="ChEBI" id="CHEBI:57535"/>
        <dbReference type="ChEBI" id="CHEBI:456216"/>
        <dbReference type="EC" id="2.7.2.4"/>
    </reaction>
</comment>
<organism evidence="17 18">
    <name type="scientific">Pseudoalteromonas amylolytica</name>
    <dbReference type="NCBI Taxonomy" id="1859457"/>
    <lineage>
        <taxon>Bacteria</taxon>
        <taxon>Pseudomonadati</taxon>
        <taxon>Pseudomonadota</taxon>
        <taxon>Gammaproteobacteria</taxon>
        <taxon>Alteromonadales</taxon>
        <taxon>Pseudoalteromonadaceae</taxon>
        <taxon>Pseudoalteromonas</taxon>
    </lineage>
</organism>
<sequence length="782" mass="86355">MTKVVHKFGGSSLSSAARYQAVAQIVLGQCLAGDCVVVSAAGKTTNTLVKLWQSYKQDDNQGFSDILLQLENHQSELIAALFVGHNRSDLLAQLDNELQTITEQAKHGVLHEATLLAHGELWSARVLAYLLTQLGFAAQHVDARQLFTLHNGQLLHQQNKQACKELLQANALFVVTGFIASDVEHQTVTLGRNGSDYSATLLANYLDADAVSIWTDTQGVFSTDPRKVASAIKYPKVCRSQAHLLARLGNPVLHAKTLSPLKNTKIKLQVRSSFDVEASPTEIVKEGYSKAKRFITTFEDLDLIRVDALRQGEVGELSQLIQHSIHHFIAQGECYILVPAAHTHEVLQALSGRANIVESALQGFAVVAAPSDVAQLQVQATQLLNEQNVVVRFLHSDDEYVLFLTDQAIDSDVLAILHDKLVNKGRELAVIIAGLGNVGEVFVAQCQRQVAHLKQQFDVKVVALVRSGKMLFSASGIAIDTWKQQWQNEAVDYANSELIERIGELDYEHKVVIDITASEAFSHLYPQFIKQDCHLISANKYAGTADNTWYQNLREQLTERNLFWRYNTSVGAGLPINFALADLQHSGDKITQIDGVFSGTLSWLCSSFDGSTAFSELVVQAQAMGYTEPDPREDLSGRDMQRKLLILARDIGLTLDLEDIALQPLMPEDMAQGSWDEFLTRREQLDAFYAEQYQQAKAQNQVLRYTGSLSIDEQGKVSAKVGIAFVAKDSAIAHLTPGDNIFVIKSIWYESNPLVLQGPGAGKEVTAAGIHSDLYWLTQRLK</sequence>
<dbReference type="UniPathway" id="UPA00050">
    <property type="reaction ID" value="UER00063"/>
</dbReference>
<evidence type="ECO:0000256" key="3">
    <source>
        <dbReference type="ARBA" id="ARBA00005056"/>
    </source>
</evidence>
<evidence type="ECO:0000256" key="5">
    <source>
        <dbReference type="ARBA" id="ARBA00005139"/>
    </source>
</evidence>
<comment type="catalytic activity">
    <reaction evidence="12">
        <text>L-homoserine + NAD(+) = L-aspartate 4-semialdehyde + NADH + H(+)</text>
        <dbReference type="Rhea" id="RHEA:15757"/>
        <dbReference type="ChEBI" id="CHEBI:15378"/>
        <dbReference type="ChEBI" id="CHEBI:57476"/>
        <dbReference type="ChEBI" id="CHEBI:57540"/>
        <dbReference type="ChEBI" id="CHEBI:57945"/>
        <dbReference type="ChEBI" id="CHEBI:537519"/>
        <dbReference type="EC" id="1.1.1.3"/>
    </reaction>
    <physiologicalReaction direction="right-to-left" evidence="12">
        <dbReference type="Rhea" id="RHEA:15759"/>
    </physiologicalReaction>
</comment>
<name>A0A1S1MTE4_9GAMM</name>
<protein>
    <recommendedName>
        <fullName evidence="13">Bifunctional aspartokinase/homoserine dehydrogenase</fullName>
    </recommendedName>
    <domain>
        <recommendedName>
            <fullName evidence="13">Aspartokinase</fullName>
            <ecNumber evidence="13">2.7.2.4</ecNumber>
        </recommendedName>
    </domain>
    <domain>
        <recommendedName>
            <fullName evidence="13">Homoserine dehydrogenase</fullName>
            <ecNumber evidence="13">1.1.1.3</ecNumber>
        </recommendedName>
    </domain>
</protein>
<evidence type="ECO:0000256" key="9">
    <source>
        <dbReference type="ARBA" id="ARBA00023002"/>
    </source>
</evidence>
<evidence type="ECO:0000259" key="16">
    <source>
        <dbReference type="Pfam" id="PF03447"/>
    </source>
</evidence>
<comment type="similarity">
    <text evidence="13">In the N-terminal section; belongs to the aspartokinase family.</text>
</comment>
<keyword evidence="13 17" id="KW-0418">Kinase</keyword>
<dbReference type="GO" id="GO:0009088">
    <property type="term" value="P:threonine biosynthetic process"/>
    <property type="evidence" value="ECO:0007669"/>
    <property type="project" value="UniProtKB-UniRule"/>
</dbReference>
<evidence type="ECO:0000256" key="7">
    <source>
        <dbReference type="ARBA" id="ARBA00022697"/>
    </source>
</evidence>
<comment type="cofactor">
    <cofactor evidence="1">
        <name>a metal cation</name>
        <dbReference type="ChEBI" id="CHEBI:25213"/>
    </cofactor>
</comment>
<evidence type="ECO:0000256" key="8">
    <source>
        <dbReference type="ARBA" id="ARBA00022857"/>
    </source>
</evidence>
<dbReference type="InterPro" id="IPR049638">
    <property type="entry name" value="AK-HD"/>
</dbReference>
<dbReference type="PANTHER" id="PTHR43070">
    <property type="match status" value="1"/>
</dbReference>
<dbReference type="GO" id="GO:0004072">
    <property type="term" value="F:aspartate kinase activity"/>
    <property type="evidence" value="ECO:0007669"/>
    <property type="project" value="UniProtKB-UniRule"/>
</dbReference>
<evidence type="ECO:0000313" key="17">
    <source>
        <dbReference type="EMBL" id="OHU89776.1"/>
    </source>
</evidence>
<dbReference type="PIRSF" id="PIRSF000727">
    <property type="entry name" value="ThrA"/>
    <property type="match status" value="1"/>
</dbReference>
<keyword evidence="13" id="KW-0067">ATP-binding</keyword>
<dbReference type="Pfam" id="PF03447">
    <property type="entry name" value="NAD_binding_3"/>
    <property type="match status" value="1"/>
</dbReference>
<dbReference type="GO" id="GO:0005524">
    <property type="term" value="F:ATP binding"/>
    <property type="evidence" value="ECO:0007669"/>
    <property type="project" value="UniProtKB-UniRule"/>
</dbReference>
<dbReference type="PROSITE" id="PS00324">
    <property type="entry name" value="ASPARTOKINASE"/>
    <property type="match status" value="1"/>
</dbReference>
<keyword evidence="13" id="KW-0808">Transferase</keyword>
<dbReference type="GO" id="GO:0050661">
    <property type="term" value="F:NADP binding"/>
    <property type="evidence" value="ECO:0007669"/>
    <property type="project" value="UniProtKB-UniRule"/>
</dbReference>
<dbReference type="InterPro" id="IPR001342">
    <property type="entry name" value="HDH_cat"/>
</dbReference>
<comment type="similarity">
    <text evidence="13">In the C-terminal section; belongs to the homoserine dehydrogenase family.</text>
</comment>
<dbReference type="OrthoDB" id="9799110at2"/>
<comment type="pathway">
    <text evidence="2 13">Amino-acid biosynthesis; L-methionine biosynthesis via de novo pathway; L-homoserine from L-aspartate: step 1/3.</text>
</comment>
<evidence type="ECO:0000256" key="11">
    <source>
        <dbReference type="ARBA" id="ARBA00048841"/>
    </source>
</evidence>
<dbReference type="Gene3D" id="3.40.1160.10">
    <property type="entry name" value="Acetylglutamate kinase-like"/>
    <property type="match status" value="1"/>
</dbReference>
<dbReference type="InterPro" id="IPR001048">
    <property type="entry name" value="Asp/Glu/Uridylate_kinase"/>
</dbReference>
<dbReference type="Pfam" id="PF00742">
    <property type="entry name" value="Homoserine_dh"/>
    <property type="match status" value="1"/>
</dbReference>
<dbReference type="FunFam" id="3.30.360.10:FF:000006">
    <property type="entry name" value="Bifunctional aspartokinase/homoserine dehydrogenase"/>
    <property type="match status" value="1"/>
</dbReference>
<comment type="catalytic activity">
    <reaction evidence="11">
        <text>L-homoserine + NADP(+) = L-aspartate 4-semialdehyde + NADPH + H(+)</text>
        <dbReference type="Rhea" id="RHEA:15761"/>
        <dbReference type="ChEBI" id="CHEBI:15378"/>
        <dbReference type="ChEBI" id="CHEBI:57476"/>
        <dbReference type="ChEBI" id="CHEBI:57783"/>
        <dbReference type="ChEBI" id="CHEBI:58349"/>
        <dbReference type="ChEBI" id="CHEBI:537519"/>
        <dbReference type="EC" id="1.1.1.3"/>
    </reaction>
    <physiologicalReaction direction="right-to-left" evidence="11">
        <dbReference type="Rhea" id="RHEA:15763"/>
    </physiologicalReaction>
</comment>
<dbReference type="EC" id="2.7.2.4" evidence="13"/>
<keyword evidence="7" id="KW-0791">Threonine biosynthesis</keyword>
<keyword evidence="13" id="KW-0547">Nucleotide-binding</keyword>
<evidence type="ECO:0000256" key="10">
    <source>
        <dbReference type="ARBA" id="ARBA00023167"/>
    </source>
</evidence>
<comment type="pathway">
    <text evidence="3 13">Amino-acid biosynthesis; L-threonine biosynthesis; L-threonine from L-aspartate: step 3/5.</text>
</comment>
<comment type="pathway">
    <text evidence="13">Amino-acid biosynthesis; L-lysine biosynthesis via DAP pathway; (S)-tetrahydrodipicolinate from L-aspartate: step 1/4.</text>
</comment>
<comment type="pathway">
    <text evidence="5 13">Amino-acid biosynthesis; L-threonine biosynthesis; L-threonine from L-aspartate: step 1/5.</text>
</comment>
<evidence type="ECO:0000256" key="12">
    <source>
        <dbReference type="ARBA" id="ARBA00049031"/>
    </source>
</evidence>
<evidence type="ECO:0000259" key="15">
    <source>
        <dbReference type="Pfam" id="PF00742"/>
    </source>
</evidence>